<evidence type="ECO:0000313" key="1">
    <source>
        <dbReference type="EnsemblPlants" id="OGLUM05G09150.1"/>
    </source>
</evidence>
<protein>
    <recommendedName>
        <fullName evidence="3">FBD domain-containing protein</fullName>
    </recommendedName>
</protein>
<organism evidence="1">
    <name type="scientific">Oryza glumipatula</name>
    <dbReference type="NCBI Taxonomy" id="40148"/>
    <lineage>
        <taxon>Eukaryota</taxon>
        <taxon>Viridiplantae</taxon>
        <taxon>Streptophyta</taxon>
        <taxon>Embryophyta</taxon>
        <taxon>Tracheophyta</taxon>
        <taxon>Spermatophyta</taxon>
        <taxon>Magnoliopsida</taxon>
        <taxon>Liliopsida</taxon>
        <taxon>Poales</taxon>
        <taxon>Poaceae</taxon>
        <taxon>BOP clade</taxon>
        <taxon>Oryzoideae</taxon>
        <taxon>Oryzeae</taxon>
        <taxon>Oryzinae</taxon>
        <taxon>Oryza</taxon>
    </lineage>
</organism>
<dbReference type="EnsemblPlants" id="OGLUM05G09150.1">
    <property type="protein sequence ID" value="OGLUM05G09150.1"/>
    <property type="gene ID" value="OGLUM05G09150"/>
</dbReference>
<name>A0A0D9ZW86_9ORYZ</name>
<evidence type="ECO:0000313" key="2">
    <source>
        <dbReference type="Proteomes" id="UP000026961"/>
    </source>
</evidence>
<dbReference type="Gramene" id="OGLUM05G09150.1">
    <property type="protein sequence ID" value="OGLUM05G09150.1"/>
    <property type="gene ID" value="OGLUM05G09150"/>
</dbReference>
<accession>A0A0D9ZW86</accession>
<proteinExistence type="predicted"/>
<dbReference type="HOGENOM" id="CLU_2363145_0_0_1"/>
<reference evidence="1" key="1">
    <citation type="submission" date="2015-04" db="UniProtKB">
        <authorList>
            <consortium name="EnsemblPlants"/>
        </authorList>
    </citation>
    <scope>IDENTIFICATION</scope>
</reference>
<dbReference type="Proteomes" id="UP000026961">
    <property type="component" value="Chromosome 5"/>
</dbReference>
<keyword evidence="2" id="KW-1185">Reference proteome</keyword>
<reference evidence="1" key="2">
    <citation type="submission" date="2018-05" db="EMBL/GenBank/DDBJ databases">
        <title>OgluRS3 (Oryza glumaepatula Reference Sequence Version 3).</title>
        <authorList>
            <person name="Zhang J."/>
            <person name="Kudrna D."/>
            <person name="Lee S."/>
            <person name="Talag J."/>
            <person name="Welchert J."/>
            <person name="Wing R.A."/>
        </authorList>
    </citation>
    <scope>NUCLEOTIDE SEQUENCE [LARGE SCALE GENOMIC DNA]</scope>
</reference>
<dbReference type="AlphaFoldDB" id="A0A0D9ZW86"/>
<evidence type="ECO:0008006" key="3">
    <source>
        <dbReference type="Google" id="ProtNLM"/>
    </source>
</evidence>
<sequence>MRALEGVPELQGLELEDYDMEQLPRYLQASRVLELLTSIALGESGPEWGKLSHVQHVKAYADQRDDERKWHMLYTREPYSFETNIGDNSSSSTGVN</sequence>